<dbReference type="InterPro" id="IPR012951">
    <property type="entry name" value="BBE"/>
</dbReference>
<dbReference type="PANTHER" id="PTHR13878">
    <property type="entry name" value="GULONOLACTONE OXIDASE"/>
    <property type="match status" value="1"/>
</dbReference>
<evidence type="ECO:0000313" key="4">
    <source>
        <dbReference type="EMBL" id="KAJ3575308.1"/>
    </source>
</evidence>
<keyword evidence="5" id="KW-1185">Reference proteome</keyword>
<evidence type="ECO:0000259" key="3">
    <source>
        <dbReference type="PROSITE" id="PS51387"/>
    </source>
</evidence>
<dbReference type="InterPro" id="IPR050432">
    <property type="entry name" value="FAD-linked_Oxidoreductases_BP"/>
</dbReference>
<feature type="domain" description="FAD-binding PCMH-type" evidence="3">
    <location>
        <begin position="160"/>
        <end position="400"/>
    </location>
</feature>
<name>A0AAD5YZT6_9AGAR</name>
<sequence>MRNFNLASETPREKTSVESNLKSKSIAGAASLTPKTMFTIAVVGVLAFVLSPTLTSFTKGSFERAQKCCRTFPGDRDWPSDLQWSAFNKTVGGRLIKTVPIGAPCHSDFPGVSFNQNECDIIKANWHDPAFHELTANSAQAPLFANKSCDPFSPPTSRCIIGTYVQYAVNVSDIDHVTKTIAFAKQHNIRFIVRNTGHDYMGKSTGAGGLAIWTGNLKQTTWMTRFKASGYSGPAVKAQAGVSVLQMYEEAEPRGFAVVGGECPTVGWAGGYIQGGGHSHLSSLYGLGADQTLEMEVITMDGKFLTGGGTYAVLWTVTVKVYPNTPAAGGLISFSTGPNVTLDLFWEGVNFYQASTPKYTDAGGASYAFYSSGVFNLSPLFLPNGTTEQVTELLDPFVKKLTDLGIPHNVTIQSFPGLLPAYLGLFPASLFGVGTMLFGGRLLPRTLWENPDSLKKLTSTIRTMIDDGVNAFDIAIRPTSKAAGSPHNAVLPAWRDAERTFNPTLPWSDTASLEEDYAQAHKLTTVYDAALRALTPGGGAYLNEADPFEPDFKTAFYGANYAKLLAVKDKYDPDQILYGATAVGGDRWAQQPDGRLCTTGK</sequence>
<organism evidence="4 5">
    <name type="scientific">Leucocoprinus birnbaumii</name>
    <dbReference type="NCBI Taxonomy" id="56174"/>
    <lineage>
        <taxon>Eukaryota</taxon>
        <taxon>Fungi</taxon>
        <taxon>Dikarya</taxon>
        <taxon>Basidiomycota</taxon>
        <taxon>Agaricomycotina</taxon>
        <taxon>Agaricomycetes</taxon>
        <taxon>Agaricomycetidae</taxon>
        <taxon>Agaricales</taxon>
        <taxon>Agaricineae</taxon>
        <taxon>Agaricaceae</taxon>
        <taxon>Leucocoprinus</taxon>
    </lineage>
</organism>
<dbReference type="GO" id="GO:0071949">
    <property type="term" value="F:FAD binding"/>
    <property type="evidence" value="ECO:0007669"/>
    <property type="project" value="InterPro"/>
</dbReference>
<dbReference type="SUPFAM" id="SSF56176">
    <property type="entry name" value="FAD-binding/transporter-associated domain-like"/>
    <property type="match status" value="1"/>
</dbReference>
<accession>A0AAD5YZT6</accession>
<dbReference type="InterPro" id="IPR016169">
    <property type="entry name" value="FAD-bd_PCMH_sub2"/>
</dbReference>
<dbReference type="InterPro" id="IPR016166">
    <property type="entry name" value="FAD-bd_PCMH"/>
</dbReference>
<keyword evidence="2" id="KW-0560">Oxidoreductase</keyword>
<dbReference type="InterPro" id="IPR006094">
    <property type="entry name" value="Oxid_FAD_bind_N"/>
</dbReference>
<comment type="caution">
    <text evidence="4">The sequence shown here is derived from an EMBL/GenBank/DDBJ whole genome shotgun (WGS) entry which is preliminary data.</text>
</comment>
<dbReference type="GO" id="GO:0016491">
    <property type="term" value="F:oxidoreductase activity"/>
    <property type="evidence" value="ECO:0007669"/>
    <property type="project" value="UniProtKB-KW"/>
</dbReference>
<evidence type="ECO:0000313" key="5">
    <source>
        <dbReference type="Proteomes" id="UP001213000"/>
    </source>
</evidence>
<dbReference type="PANTHER" id="PTHR13878:SF91">
    <property type="entry name" value="FAD BINDING DOMAIN PROTEIN (AFU_ORTHOLOGUE AFUA_6G12070)-RELATED"/>
    <property type="match status" value="1"/>
</dbReference>
<evidence type="ECO:0000256" key="2">
    <source>
        <dbReference type="ARBA" id="ARBA00023002"/>
    </source>
</evidence>
<reference evidence="4" key="1">
    <citation type="submission" date="2022-07" db="EMBL/GenBank/DDBJ databases">
        <title>Genome Sequence of Leucocoprinus birnbaumii.</title>
        <authorList>
            <person name="Buettner E."/>
        </authorList>
    </citation>
    <scope>NUCLEOTIDE SEQUENCE</scope>
    <source>
        <strain evidence="4">VT141</strain>
    </source>
</reference>
<dbReference type="AlphaFoldDB" id="A0AAD5YZT6"/>
<dbReference type="Proteomes" id="UP001213000">
    <property type="component" value="Unassembled WGS sequence"/>
</dbReference>
<dbReference type="InterPro" id="IPR036318">
    <property type="entry name" value="FAD-bd_PCMH-like_sf"/>
</dbReference>
<dbReference type="Gene3D" id="3.40.462.20">
    <property type="match status" value="1"/>
</dbReference>
<dbReference type="PROSITE" id="PS51387">
    <property type="entry name" value="FAD_PCMH"/>
    <property type="match status" value="1"/>
</dbReference>
<evidence type="ECO:0000256" key="1">
    <source>
        <dbReference type="ARBA" id="ARBA00005466"/>
    </source>
</evidence>
<protein>
    <recommendedName>
        <fullName evidence="3">FAD-binding PCMH-type domain-containing protein</fullName>
    </recommendedName>
</protein>
<dbReference type="Pfam" id="PF01565">
    <property type="entry name" value="FAD_binding_4"/>
    <property type="match status" value="1"/>
</dbReference>
<dbReference type="Pfam" id="PF08031">
    <property type="entry name" value="BBE"/>
    <property type="match status" value="1"/>
</dbReference>
<comment type="similarity">
    <text evidence="1">Belongs to the oxygen-dependent FAD-linked oxidoreductase family.</text>
</comment>
<proteinExistence type="inferred from homology"/>
<dbReference type="EMBL" id="JANIEX010000041">
    <property type="protein sequence ID" value="KAJ3575308.1"/>
    <property type="molecule type" value="Genomic_DNA"/>
</dbReference>
<dbReference type="Gene3D" id="3.30.465.10">
    <property type="match status" value="2"/>
</dbReference>
<gene>
    <name evidence="4" type="ORF">NP233_g1189</name>
</gene>